<reference evidence="3 4" key="1">
    <citation type="submission" date="2016-03" db="EMBL/GenBank/DDBJ databases">
        <title>EvidentialGene: Evidence-directed Construction of Genes on Genomes.</title>
        <authorList>
            <person name="Gilbert D.G."/>
            <person name="Choi J.-H."/>
            <person name="Mockaitis K."/>
            <person name="Colbourne J."/>
            <person name="Pfrender M."/>
        </authorList>
    </citation>
    <scope>NUCLEOTIDE SEQUENCE [LARGE SCALE GENOMIC DNA]</scope>
    <source>
        <strain evidence="3 4">Xinb3</strain>
        <tissue evidence="3">Complete organism</tissue>
    </source>
</reference>
<keyword evidence="4" id="KW-1185">Reference proteome</keyword>
<feature type="compositionally biased region" description="Polar residues" evidence="2">
    <location>
        <begin position="1"/>
        <end position="17"/>
    </location>
</feature>
<dbReference type="PANTHER" id="PTHR36842">
    <property type="entry name" value="PROTEIN TOLB HOMOLOG"/>
    <property type="match status" value="1"/>
</dbReference>
<dbReference type="InterPro" id="IPR011659">
    <property type="entry name" value="WD40"/>
</dbReference>
<dbReference type="PANTHER" id="PTHR36842:SF1">
    <property type="entry name" value="PROTEIN TOLB"/>
    <property type="match status" value="1"/>
</dbReference>
<dbReference type="Pfam" id="PF07676">
    <property type="entry name" value="PD40"/>
    <property type="match status" value="1"/>
</dbReference>
<dbReference type="EMBL" id="LRGB01008112">
    <property type="protein sequence ID" value="KZS00918.1"/>
    <property type="molecule type" value="Genomic_DNA"/>
</dbReference>
<sequence length="156" mass="17610">ELASGKQITLTSHSASDTHPIWSPDGRRIAFLSKRDQQHQQLYVMPVFGGEAKAITKLPVAVTAPHWFNDGKKLLFVAKVPAGFNGDFAALAQAQQQKAAAKGSDNISAKVSENRVYRFWDQWLTDNWYPQFFSVDIDSGEIRSLTPNWQRWFSLD</sequence>
<dbReference type="Proteomes" id="UP000076858">
    <property type="component" value="Unassembled WGS sequence"/>
</dbReference>
<evidence type="ECO:0000313" key="3">
    <source>
        <dbReference type="EMBL" id="KZS00918.1"/>
    </source>
</evidence>
<gene>
    <name evidence="3" type="ORF">APZ42_002598</name>
</gene>
<evidence type="ECO:0000313" key="4">
    <source>
        <dbReference type="Proteomes" id="UP000076858"/>
    </source>
</evidence>
<evidence type="ECO:0000256" key="2">
    <source>
        <dbReference type="SAM" id="MobiDB-lite"/>
    </source>
</evidence>
<comment type="caution">
    <text evidence="3">The sequence shown here is derived from an EMBL/GenBank/DDBJ whole genome shotgun (WGS) entry which is preliminary data.</text>
</comment>
<organism evidence="3 4">
    <name type="scientific">Daphnia magna</name>
    <dbReference type="NCBI Taxonomy" id="35525"/>
    <lineage>
        <taxon>Eukaryota</taxon>
        <taxon>Metazoa</taxon>
        <taxon>Ecdysozoa</taxon>
        <taxon>Arthropoda</taxon>
        <taxon>Crustacea</taxon>
        <taxon>Branchiopoda</taxon>
        <taxon>Diplostraca</taxon>
        <taxon>Cladocera</taxon>
        <taxon>Anomopoda</taxon>
        <taxon>Daphniidae</taxon>
        <taxon>Daphnia</taxon>
    </lineage>
</organism>
<dbReference type="AlphaFoldDB" id="A0A164I627"/>
<proteinExistence type="inferred from homology"/>
<feature type="non-terminal residue" evidence="3">
    <location>
        <position position="156"/>
    </location>
</feature>
<comment type="similarity">
    <text evidence="1">Belongs to the TolB family.</text>
</comment>
<protein>
    <recommendedName>
        <fullName evidence="5">S9 family peptidase</fullName>
    </recommendedName>
</protein>
<name>A0A164I627_9CRUS</name>
<dbReference type="SUPFAM" id="SSF69304">
    <property type="entry name" value="Tricorn protease N-terminal domain"/>
    <property type="match status" value="1"/>
</dbReference>
<accession>A0A164I627</accession>
<feature type="region of interest" description="Disordered" evidence="2">
    <location>
        <begin position="1"/>
        <end position="21"/>
    </location>
</feature>
<evidence type="ECO:0000256" key="1">
    <source>
        <dbReference type="ARBA" id="ARBA00009820"/>
    </source>
</evidence>
<evidence type="ECO:0008006" key="5">
    <source>
        <dbReference type="Google" id="ProtNLM"/>
    </source>
</evidence>
<dbReference type="Gene3D" id="2.120.10.30">
    <property type="entry name" value="TolB, C-terminal domain"/>
    <property type="match status" value="1"/>
</dbReference>
<dbReference type="InterPro" id="IPR011042">
    <property type="entry name" value="6-blade_b-propeller_TolB-like"/>
</dbReference>
<feature type="non-terminal residue" evidence="3">
    <location>
        <position position="1"/>
    </location>
</feature>